<dbReference type="Proteomes" id="UP000001034">
    <property type="component" value="Segment"/>
</dbReference>
<sequence length="81" mass="9008">MTIITPLQKEFAELMVSVLDEPSAEQRYKLALDAISRWSVMDFPEKAGYMGTIATVALNPVKFMSAQERFILALGKLEGKA</sequence>
<dbReference type="GeneID" id="6369793"/>
<dbReference type="EMBL" id="AB366653">
    <property type="protein sequence ID" value="BAG41525.1"/>
    <property type="molecule type" value="Genomic_DNA"/>
</dbReference>
<evidence type="ECO:0000313" key="1">
    <source>
        <dbReference type="EMBL" id="BAG41525.1"/>
    </source>
</evidence>
<name>B2ZXU9_9CAUD</name>
<accession>B2ZXU9</accession>
<proteinExistence type="predicted"/>
<dbReference type="KEGG" id="vg:6369793"/>
<reference evidence="1 2" key="1">
    <citation type="journal article" date="2010" name="Virology">
        <title>A jumbo phage infecting the phytopathogen Ralstonia solanacearum defines a new lineage of the Myoviridae family.</title>
        <authorList>
            <person name="Yamada T."/>
            <person name="Satoh S."/>
            <person name="Ishikawa H."/>
            <person name="Fujiwara A."/>
            <person name="Kawasaki T."/>
            <person name="Fujie M."/>
            <person name="Ogata H."/>
        </authorList>
    </citation>
    <scope>NUCLEOTIDE SEQUENCE [LARGE SCALE GENOMIC DNA]</scope>
</reference>
<keyword evidence="2" id="KW-1185">Reference proteome</keyword>
<organism evidence="1 2">
    <name type="scientific">Ralstonia phage phiRSL1</name>
    <dbReference type="NCBI Taxonomy" id="1980924"/>
    <lineage>
        <taxon>Viruses</taxon>
        <taxon>Duplodnaviria</taxon>
        <taxon>Heunggongvirae</taxon>
        <taxon>Uroviricota</taxon>
        <taxon>Caudoviricetes</taxon>
        <taxon>Mieseafarmvirus</taxon>
        <taxon>Mieseafarmvirus RSL1</taxon>
    </lineage>
</organism>
<protein>
    <submittedName>
        <fullName evidence="1">Uncharacterized protein</fullName>
    </submittedName>
</protein>
<evidence type="ECO:0000313" key="2">
    <source>
        <dbReference type="Proteomes" id="UP000001034"/>
    </source>
</evidence>
<dbReference type="RefSeq" id="YP_001949955.1">
    <property type="nucleotide sequence ID" value="NC_010811.2"/>
</dbReference>